<gene>
    <name evidence="10" type="ORF">D915_008430</name>
</gene>
<accession>A0A4E0R3H9</accession>
<evidence type="ECO:0000256" key="5">
    <source>
        <dbReference type="ARBA" id="ARBA00022801"/>
    </source>
</evidence>
<dbReference type="AlphaFoldDB" id="A0A4E0R3H9"/>
<evidence type="ECO:0000313" key="11">
    <source>
        <dbReference type="Proteomes" id="UP000230066"/>
    </source>
</evidence>
<evidence type="ECO:0000259" key="9">
    <source>
        <dbReference type="PROSITE" id="PS51722"/>
    </source>
</evidence>
<comment type="subcellular location">
    <subcellularLocation>
        <location evidence="1">Cytoplasm</location>
    </subcellularLocation>
</comment>
<sequence>MGNLLCQLGNVSSKQLSKYKWEAQKVGKASFAYAWVLDQTSEERNRGVTMDIAQTSFETKTKRIALMDAPGHKDFVPRVIGGASQADAAVLVVNATNGEFETGFGPGGQTREHARLARLLGVSRLIVAVNKMDTVNWSQARFDQIQSQLSHFLKGMNITAVDFCPVSGLTGVNLVSKSAAKTEKYSEGEVGAALFTWYHGPCLLDIIDSIPSPDRTVDGPFRFVVSDIFKPAGLGVPAVAGRVLSGGVSSGLNAALSRVFCQPSGLPATVKSIRSLCTVRSGSDHAEGAEISGGFLDQVVKSAFSGDQVALILSGIDPFQSLVPGDVIADPDNPVPLASRISAKVLVFTVPQPITQGYPVIFYYHCTSIGAHITRLKSMTHKENKMMKTVKKPRCLLGNCTADVEITLERPVCLEVYERCKPLGRFMLRVNGESVAGGTVTAVLPSKKNRLVDF</sequence>
<dbReference type="InterPro" id="IPR000795">
    <property type="entry name" value="T_Tr_GTP-bd_dom"/>
</dbReference>
<dbReference type="GO" id="GO:0006412">
    <property type="term" value="P:translation"/>
    <property type="evidence" value="ECO:0007669"/>
    <property type="project" value="UniProtKB-KW"/>
</dbReference>
<keyword evidence="11" id="KW-1185">Reference proteome</keyword>
<evidence type="ECO:0000313" key="10">
    <source>
        <dbReference type="EMBL" id="THD20886.1"/>
    </source>
</evidence>
<proteinExistence type="inferred from homology"/>
<dbReference type="InterPro" id="IPR050100">
    <property type="entry name" value="TRAFAC_GTPase_members"/>
</dbReference>
<dbReference type="SUPFAM" id="SSF52540">
    <property type="entry name" value="P-loop containing nucleoside triphosphate hydrolases"/>
    <property type="match status" value="1"/>
</dbReference>
<keyword evidence="5" id="KW-0378">Hydrolase</keyword>
<dbReference type="PANTHER" id="PTHR23115">
    <property type="entry name" value="TRANSLATION FACTOR"/>
    <property type="match status" value="1"/>
</dbReference>
<keyword evidence="3" id="KW-0963">Cytoplasm</keyword>
<evidence type="ECO:0000256" key="1">
    <source>
        <dbReference type="ARBA" id="ARBA00004496"/>
    </source>
</evidence>
<dbReference type="InterPro" id="IPR009000">
    <property type="entry name" value="Transl_B-barrel_sf"/>
</dbReference>
<comment type="caution">
    <text evidence="10">The sequence shown here is derived from an EMBL/GenBank/DDBJ whole genome shotgun (WGS) entry which is preliminary data.</text>
</comment>
<dbReference type="GO" id="GO:0003924">
    <property type="term" value="F:GTPase activity"/>
    <property type="evidence" value="ECO:0007669"/>
    <property type="project" value="InterPro"/>
</dbReference>
<protein>
    <submittedName>
        <fullName evidence="10">Eukaryotic release factor 3 (Erfs)</fullName>
    </submittedName>
</protein>
<evidence type="ECO:0000256" key="4">
    <source>
        <dbReference type="ARBA" id="ARBA00022741"/>
    </source>
</evidence>
<comment type="similarity">
    <text evidence="2">Belongs to the TRAFAC class translation factor GTPase superfamily. Classic translation factor GTPase family. EF-Tu/EF-1A subfamily.</text>
</comment>
<dbReference type="GO" id="GO:0005737">
    <property type="term" value="C:cytoplasm"/>
    <property type="evidence" value="ECO:0007669"/>
    <property type="project" value="UniProtKB-SubCell"/>
</dbReference>
<dbReference type="PRINTS" id="PR00315">
    <property type="entry name" value="ELONGATNFCT"/>
</dbReference>
<evidence type="ECO:0000256" key="3">
    <source>
        <dbReference type="ARBA" id="ARBA00022490"/>
    </source>
</evidence>
<dbReference type="CDD" id="cd01883">
    <property type="entry name" value="EF1_alpha"/>
    <property type="match status" value="1"/>
</dbReference>
<evidence type="ECO:0000256" key="6">
    <source>
        <dbReference type="ARBA" id="ARBA00022917"/>
    </source>
</evidence>
<dbReference type="FunFam" id="3.40.50.300:FF:000204">
    <property type="entry name" value="Translation elongation factor Tu"/>
    <property type="match status" value="1"/>
</dbReference>
<reference evidence="10" key="1">
    <citation type="submission" date="2019-03" db="EMBL/GenBank/DDBJ databases">
        <title>Improved annotation for the trematode Fasciola hepatica.</title>
        <authorList>
            <person name="Choi Y.-J."/>
            <person name="Martin J."/>
            <person name="Mitreva M."/>
        </authorList>
    </citation>
    <scope>NUCLEOTIDE SEQUENCE [LARGE SCALE GENOMIC DNA]</scope>
</reference>
<dbReference type="PROSITE" id="PS51722">
    <property type="entry name" value="G_TR_2"/>
    <property type="match status" value="1"/>
</dbReference>
<dbReference type="CDD" id="cd04093">
    <property type="entry name" value="HBS1_C_III"/>
    <property type="match status" value="1"/>
</dbReference>
<dbReference type="EMBL" id="JXXN02004090">
    <property type="protein sequence ID" value="THD20886.1"/>
    <property type="molecule type" value="Genomic_DNA"/>
</dbReference>
<dbReference type="InterPro" id="IPR027417">
    <property type="entry name" value="P-loop_NTPase"/>
</dbReference>
<keyword evidence="4" id="KW-0547">Nucleotide-binding</keyword>
<dbReference type="Pfam" id="PF22594">
    <property type="entry name" value="GTP-eEF1A_C"/>
    <property type="match status" value="1"/>
</dbReference>
<dbReference type="GO" id="GO:0005525">
    <property type="term" value="F:GTP binding"/>
    <property type="evidence" value="ECO:0007669"/>
    <property type="project" value="UniProtKB-KW"/>
</dbReference>
<dbReference type="InterPro" id="IPR009001">
    <property type="entry name" value="Transl_elong_EF1A/Init_IF2_C"/>
</dbReference>
<dbReference type="SUPFAM" id="SSF50447">
    <property type="entry name" value="Translation proteins"/>
    <property type="match status" value="1"/>
</dbReference>
<organism evidence="10 11">
    <name type="scientific">Fasciola hepatica</name>
    <name type="common">Liver fluke</name>
    <dbReference type="NCBI Taxonomy" id="6192"/>
    <lineage>
        <taxon>Eukaryota</taxon>
        <taxon>Metazoa</taxon>
        <taxon>Spiralia</taxon>
        <taxon>Lophotrochozoa</taxon>
        <taxon>Platyhelminthes</taxon>
        <taxon>Trematoda</taxon>
        <taxon>Digenea</taxon>
        <taxon>Plagiorchiida</taxon>
        <taxon>Echinostomata</taxon>
        <taxon>Echinostomatoidea</taxon>
        <taxon>Fasciolidae</taxon>
        <taxon>Fasciola</taxon>
    </lineage>
</organism>
<dbReference type="Gene3D" id="3.40.50.300">
    <property type="entry name" value="P-loop containing nucleotide triphosphate hydrolases"/>
    <property type="match status" value="1"/>
</dbReference>
<evidence type="ECO:0000256" key="8">
    <source>
        <dbReference type="ARBA" id="ARBA00049117"/>
    </source>
</evidence>
<keyword evidence="7" id="KW-0342">GTP-binding</keyword>
<dbReference type="InterPro" id="IPR054696">
    <property type="entry name" value="GTP-eEF1A_C"/>
</dbReference>
<name>A0A4E0R3H9_FASHE</name>
<feature type="domain" description="Tr-type G" evidence="9">
    <location>
        <begin position="1"/>
        <end position="214"/>
    </location>
</feature>
<comment type="catalytic activity">
    <reaction evidence="8">
        <text>GTP + H2O = GDP + phosphate + H(+)</text>
        <dbReference type="Rhea" id="RHEA:19669"/>
        <dbReference type="ChEBI" id="CHEBI:15377"/>
        <dbReference type="ChEBI" id="CHEBI:15378"/>
        <dbReference type="ChEBI" id="CHEBI:37565"/>
        <dbReference type="ChEBI" id="CHEBI:43474"/>
        <dbReference type="ChEBI" id="CHEBI:58189"/>
    </reaction>
    <physiologicalReaction direction="left-to-right" evidence="8">
        <dbReference type="Rhea" id="RHEA:19670"/>
    </physiologicalReaction>
</comment>
<evidence type="ECO:0000256" key="7">
    <source>
        <dbReference type="ARBA" id="ARBA00023134"/>
    </source>
</evidence>
<dbReference type="Pfam" id="PF00009">
    <property type="entry name" value="GTP_EFTU"/>
    <property type="match status" value="1"/>
</dbReference>
<dbReference type="SUPFAM" id="SSF50465">
    <property type="entry name" value="EF-Tu/eEF-1alpha/eIF2-gamma C-terminal domain"/>
    <property type="match status" value="1"/>
</dbReference>
<dbReference type="Proteomes" id="UP000230066">
    <property type="component" value="Unassembled WGS sequence"/>
</dbReference>
<evidence type="ECO:0000256" key="2">
    <source>
        <dbReference type="ARBA" id="ARBA00007249"/>
    </source>
</evidence>
<keyword evidence="6" id="KW-0648">Protein biosynthesis</keyword>
<dbReference type="Gene3D" id="2.40.30.10">
    <property type="entry name" value="Translation factors"/>
    <property type="match status" value="2"/>
</dbReference>